<evidence type="ECO:0000256" key="2">
    <source>
        <dbReference type="SAM" id="Phobius"/>
    </source>
</evidence>
<reference evidence="3" key="1">
    <citation type="submission" date="2023-06" db="EMBL/GenBank/DDBJ databases">
        <title>Sysu t00039.</title>
        <authorList>
            <person name="Gao L."/>
            <person name="Fang B.-Z."/>
            <person name="Li W.-J."/>
        </authorList>
    </citation>
    <scope>NUCLEOTIDE SEQUENCE</scope>
    <source>
        <strain evidence="3">SYSU T00039</strain>
    </source>
</reference>
<feature type="transmembrane region" description="Helical" evidence="2">
    <location>
        <begin position="187"/>
        <end position="208"/>
    </location>
</feature>
<dbReference type="Proteomes" id="UP001172737">
    <property type="component" value="Unassembled WGS sequence"/>
</dbReference>
<feature type="transmembrane region" description="Helical" evidence="2">
    <location>
        <begin position="360"/>
        <end position="379"/>
    </location>
</feature>
<dbReference type="PANTHER" id="PTHR20992:SF9">
    <property type="entry name" value="AT15442P-RELATED"/>
    <property type="match status" value="1"/>
</dbReference>
<protein>
    <submittedName>
        <fullName evidence="3">DUF389 domain-containing protein</fullName>
    </submittedName>
</protein>
<feature type="transmembrane region" description="Helical" evidence="2">
    <location>
        <begin position="261"/>
        <end position="280"/>
    </location>
</feature>
<dbReference type="InterPro" id="IPR005240">
    <property type="entry name" value="DUF389"/>
</dbReference>
<organism evidence="3 4">
    <name type="scientific">Demequina lignilytica</name>
    <dbReference type="NCBI Taxonomy" id="3051663"/>
    <lineage>
        <taxon>Bacteria</taxon>
        <taxon>Bacillati</taxon>
        <taxon>Actinomycetota</taxon>
        <taxon>Actinomycetes</taxon>
        <taxon>Micrococcales</taxon>
        <taxon>Demequinaceae</taxon>
        <taxon>Demequina</taxon>
    </lineage>
</organism>
<feature type="transmembrane region" description="Helical" evidence="2">
    <location>
        <begin position="286"/>
        <end position="308"/>
    </location>
</feature>
<keyword evidence="4" id="KW-1185">Reference proteome</keyword>
<feature type="transmembrane region" description="Helical" evidence="2">
    <location>
        <begin position="320"/>
        <end position="340"/>
    </location>
</feature>
<feature type="transmembrane region" description="Helical" evidence="2">
    <location>
        <begin position="164"/>
        <end position="181"/>
    </location>
</feature>
<keyword evidence="2" id="KW-0812">Transmembrane</keyword>
<dbReference type="AlphaFoldDB" id="A0AAW7M9T3"/>
<evidence type="ECO:0000256" key="1">
    <source>
        <dbReference type="SAM" id="MobiDB-lite"/>
    </source>
</evidence>
<feature type="transmembrane region" description="Helical" evidence="2">
    <location>
        <begin position="418"/>
        <end position="442"/>
    </location>
</feature>
<feature type="transmembrane region" description="Helical" evidence="2">
    <location>
        <begin position="63"/>
        <end position="86"/>
    </location>
</feature>
<sequence>MSGDTSPERRPRYTPRTGKQAMRSMRGDAASMWRGVANPISLRGLVAAGAGTLVLMLPGVSTAIVQIIVVAVLGVSGILDVIYALVGKRWIGKRRNRVIAFLRGLITVLFVAILVLFMWIDTDGGTVSLQVVVSLTGLYVAIRGLFLLVSSIFRRGQEGQGPRIVGGVIALAGGGIAFWSPETLTDAIIVGGATLAIVVGLILVAWGLRRSSSHEAGLDPRTATLPEVLWDWIRGMDIGVGEREDLADSLYFDEPGRYAKLGAWWVMLVLSVAIATFAVLSDSTAVVIGAMLVAPLMQPIVGLAGALVNGWPHRALQAGLMVTLGVLVSIALSYGLAAWAPVAVSFDTNTQITSRVNPNVIDMCIAIAAGAAGAFATVNKRVSSSIAGVAIAVALVPPLAVVGICLGGGRFVDAGGAFLLFLTNFAAIVLSAALVFVLTGFAEHRRLQDNPMRVIGVLGPFVALAVVLLAPLVLSSQGLLTQATAERVAQRTVDQWLGEDPDFVVEGISIESGTVIVALRGSGDTPPPEDLKAALDEELTPARALRLTVTPVEVTEIPAR</sequence>
<keyword evidence="2" id="KW-0472">Membrane</keyword>
<dbReference type="EMBL" id="JAUHPX010000004">
    <property type="protein sequence ID" value="MDN4488242.1"/>
    <property type="molecule type" value="Genomic_DNA"/>
</dbReference>
<dbReference type="RefSeq" id="WP_301118652.1">
    <property type="nucleotide sequence ID" value="NZ_JAUHPX010000004.1"/>
</dbReference>
<keyword evidence="2" id="KW-1133">Transmembrane helix</keyword>
<gene>
    <name evidence="3" type="ORF">QQX10_08685</name>
</gene>
<dbReference type="Pfam" id="PF04087">
    <property type="entry name" value="DUF389"/>
    <property type="match status" value="1"/>
</dbReference>
<feature type="transmembrane region" description="Helical" evidence="2">
    <location>
        <begin position="98"/>
        <end position="120"/>
    </location>
</feature>
<evidence type="ECO:0000313" key="3">
    <source>
        <dbReference type="EMBL" id="MDN4488242.1"/>
    </source>
</evidence>
<evidence type="ECO:0000313" key="4">
    <source>
        <dbReference type="Proteomes" id="UP001172737"/>
    </source>
</evidence>
<feature type="region of interest" description="Disordered" evidence="1">
    <location>
        <begin position="1"/>
        <end position="23"/>
    </location>
</feature>
<feature type="compositionally biased region" description="Basic and acidic residues" evidence="1">
    <location>
        <begin position="1"/>
        <end position="11"/>
    </location>
</feature>
<feature type="transmembrane region" description="Helical" evidence="2">
    <location>
        <begin position="386"/>
        <end position="412"/>
    </location>
</feature>
<proteinExistence type="predicted"/>
<feature type="transmembrane region" description="Helical" evidence="2">
    <location>
        <begin position="454"/>
        <end position="474"/>
    </location>
</feature>
<feature type="transmembrane region" description="Helical" evidence="2">
    <location>
        <begin position="132"/>
        <end position="152"/>
    </location>
</feature>
<name>A0AAW7M9T3_9MICO</name>
<comment type="caution">
    <text evidence="3">The sequence shown here is derived from an EMBL/GenBank/DDBJ whole genome shotgun (WGS) entry which is preliminary data.</text>
</comment>
<feature type="transmembrane region" description="Helical" evidence="2">
    <location>
        <begin position="40"/>
        <end position="57"/>
    </location>
</feature>
<dbReference type="PANTHER" id="PTHR20992">
    <property type="entry name" value="AT15442P-RELATED"/>
    <property type="match status" value="1"/>
</dbReference>
<accession>A0AAW7M9T3</accession>